<dbReference type="AlphaFoldDB" id="A0A7T8KHD8"/>
<reference evidence="2" key="1">
    <citation type="submission" date="2021-01" db="EMBL/GenBank/DDBJ databases">
        <title>Caligus Genome Assembly.</title>
        <authorList>
            <person name="Gallardo-Escarate C."/>
        </authorList>
    </citation>
    <scope>NUCLEOTIDE SEQUENCE [LARGE SCALE GENOMIC DNA]</scope>
</reference>
<dbReference type="Proteomes" id="UP000595437">
    <property type="component" value="Chromosome 1"/>
</dbReference>
<protein>
    <submittedName>
        <fullName evidence="1">Uncharacterized protein</fullName>
    </submittedName>
</protein>
<gene>
    <name evidence="1" type="ORF">FKW44_000408</name>
</gene>
<evidence type="ECO:0000313" key="1">
    <source>
        <dbReference type="EMBL" id="QQP55919.1"/>
    </source>
</evidence>
<dbReference type="EMBL" id="CP045890">
    <property type="protein sequence ID" value="QQP55919.1"/>
    <property type="molecule type" value="Genomic_DNA"/>
</dbReference>
<organism evidence="1 2">
    <name type="scientific">Caligus rogercresseyi</name>
    <name type="common">Sea louse</name>
    <dbReference type="NCBI Taxonomy" id="217165"/>
    <lineage>
        <taxon>Eukaryota</taxon>
        <taxon>Metazoa</taxon>
        <taxon>Ecdysozoa</taxon>
        <taxon>Arthropoda</taxon>
        <taxon>Crustacea</taxon>
        <taxon>Multicrustacea</taxon>
        <taxon>Hexanauplia</taxon>
        <taxon>Copepoda</taxon>
        <taxon>Siphonostomatoida</taxon>
        <taxon>Caligidae</taxon>
        <taxon>Caligus</taxon>
    </lineage>
</organism>
<sequence length="56" mass="5858">MSRFGVVRRGGQRCRIPGWHILTGLVSAEVDAGVVVLDGVLVLVGGGDLLVSRAGW</sequence>
<name>A0A7T8KHD8_CALRO</name>
<evidence type="ECO:0000313" key="2">
    <source>
        <dbReference type="Proteomes" id="UP000595437"/>
    </source>
</evidence>
<accession>A0A7T8KHD8</accession>
<proteinExistence type="predicted"/>
<keyword evidence="2" id="KW-1185">Reference proteome</keyword>